<dbReference type="PANTHER" id="PTHR42792">
    <property type="entry name" value="FLAGELLIN"/>
    <property type="match status" value="1"/>
</dbReference>
<keyword evidence="3 4" id="KW-0975">Bacterial flagellum</keyword>
<evidence type="ECO:0000313" key="7">
    <source>
        <dbReference type="EMBL" id="MDT0582831.1"/>
    </source>
</evidence>
<keyword evidence="2 4" id="KW-0964">Secreted</keyword>
<comment type="subcellular location">
    <subcellularLocation>
        <location evidence="4">Secreted</location>
    </subcellularLocation>
    <subcellularLocation>
        <location evidence="4">Bacterial flagellum</location>
    </subcellularLocation>
</comment>
<evidence type="ECO:0000259" key="6">
    <source>
        <dbReference type="Pfam" id="PF00700"/>
    </source>
</evidence>
<protein>
    <recommendedName>
        <fullName evidence="4">Flagellin</fullName>
    </recommendedName>
</protein>
<organism evidence="7 8">
    <name type="scientific">Brumicola blandensis</name>
    <dbReference type="NCBI Taxonomy" id="3075611"/>
    <lineage>
        <taxon>Bacteria</taxon>
        <taxon>Pseudomonadati</taxon>
        <taxon>Pseudomonadota</taxon>
        <taxon>Gammaproteobacteria</taxon>
        <taxon>Alteromonadales</taxon>
        <taxon>Alteromonadaceae</taxon>
        <taxon>Brumicola</taxon>
    </lineage>
</organism>
<dbReference type="Pfam" id="PF00669">
    <property type="entry name" value="Flagellin_N"/>
    <property type="match status" value="1"/>
</dbReference>
<dbReference type="EMBL" id="JAVRIE010000003">
    <property type="protein sequence ID" value="MDT0582831.1"/>
    <property type="molecule type" value="Genomic_DNA"/>
</dbReference>
<comment type="function">
    <text evidence="4">Flagellin is the subunit protein which polymerizes to form the filaments of bacterial flagella.</text>
</comment>
<dbReference type="InterPro" id="IPR001029">
    <property type="entry name" value="Flagellin_N"/>
</dbReference>
<dbReference type="GO" id="GO:0009288">
    <property type="term" value="C:bacterial-type flagellum"/>
    <property type="evidence" value="ECO:0007669"/>
    <property type="project" value="UniProtKB-SubCell"/>
</dbReference>
<dbReference type="Proteomes" id="UP001249020">
    <property type="component" value="Unassembled WGS sequence"/>
</dbReference>
<dbReference type="InterPro" id="IPR042187">
    <property type="entry name" value="Flagellin_C_sub2"/>
</dbReference>
<name>A0AAW8R3U1_9ALTE</name>
<dbReference type="Gene3D" id="1.20.1330.10">
    <property type="entry name" value="f41 fragment of flagellin, N-terminal domain"/>
    <property type="match status" value="2"/>
</dbReference>
<evidence type="ECO:0000256" key="2">
    <source>
        <dbReference type="ARBA" id="ARBA00022525"/>
    </source>
</evidence>
<evidence type="ECO:0000256" key="3">
    <source>
        <dbReference type="ARBA" id="ARBA00023143"/>
    </source>
</evidence>
<keyword evidence="7" id="KW-0966">Cell projection</keyword>
<comment type="similarity">
    <text evidence="1 4">Belongs to the bacterial flagellin family.</text>
</comment>
<dbReference type="InterPro" id="IPR046358">
    <property type="entry name" value="Flagellin_C"/>
</dbReference>
<dbReference type="InterPro" id="IPR001492">
    <property type="entry name" value="Flagellin"/>
</dbReference>
<feature type="domain" description="Flagellin C-terminal" evidence="6">
    <location>
        <begin position="180"/>
        <end position="265"/>
    </location>
</feature>
<proteinExistence type="inferred from homology"/>
<dbReference type="RefSeq" id="WP_311361604.1">
    <property type="nucleotide sequence ID" value="NZ_JAVRIE010000003.1"/>
</dbReference>
<dbReference type="Pfam" id="PF00700">
    <property type="entry name" value="Flagellin_C"/>
    <property type="match status" value="1"/>
</dbReference>
<evidence type="ECO:0000256" key="1">
    <source>
        <dbReference type="ARBA" id="ARBA00005709"/>
    </source>
</evidence>
<sequence length="266" mass="27857">MIKLDGASNLGLLQQVQDKQSSLLEKLASGKQVNKASDDAAAQLIIDRLTSQTEGSRQAIANAYDGISLAQVAESGLANINEDANRIRELTVQAGNGALNDSDRQALQSEISQLQENIALTVEQTNFAGKPLLSGDQDIKFLVGDSAGANINVETNNVTDSISGLLSIDVTDAESRQQALDIADGSLETIGSFRGDLGATQNQFASAARVLSESSINTQAAQSRLQDLDFAQATSELAAAQVQGQASLSVQAQSNQQQGQVLALLS</sequence>
<evidence type="ECO:0000256" key="4">
    <source>
        <dbReference type="RuleBase" id="RU362073"/>
    </source>
</evidence>
<dbReference type="PANTHER" id="PTHR42792:SF2">
    <property type="entry name" value="FLAGELLIN"/>
    <property type="match status" value="1"/>
</dbReference>
<feature type="domain" description="Flagellin N-terminal" evidence="5">
    <location>
        <begin position="12"/>
        <end position="136"/>
    </location>
</feature>
<keyword evidence="7" id="KW-0969">Cilium</keyword>
<dbReference type="GO" id="GO:0005576">
    <property type="term" value="C:extracellular region"/>
    <property type="evidence" value="ECO:0007669"/>
    <property type="project" value="UniProtKB-SubCell"/>
</dbReference>
<keyword evidence="7" id="KW-0282">Flagellum</keyword>
<dbReference type="AlphaFoldDB" id="A0AAW8R3U1"/>
<reference evidence="7 8" key="1">
    <citation type="submission" date="2023-09" db="EMBL/GenBank/DDBJ databases">
        <authorList>
            <person name="Rey-Velasco X."/>
        </authorList>
    </citation>
    <scope>NUCLEOTIDE SEQUENCE [LARGE SCALE GENOMIC DNA]</scope>
    <source>
        <strain evidence="7 8">W409</strain>
    </source>
</reference>
<accession>A0AAW8R3U1</accession>
<dbReference type="SUPFAM" id="SSF64518">
    <property type="entry name" value="Phase 1 flagellin"/>
    <property type="match status" value="1"/>
</dbReference>
<keyword evidence="8" id="KW-1185">Reference proteome</keyword>
<dbReference type="GO" id="GO:0005198">
    <property type="term" value="F:structural molecule activity"/>
    <property type="evidence" value="ECO:0007669"/>
    <property type="project" value="UniProtKB-UniRule"/>
</dbReference>
<dbReference type="PRINTS" id="PR00207">
    <property type="entry name" value="FLAGELLIN"/>
</dbReference>
<evidence type="ECO:0000259" key="5">
    <source>
        <dbReference type="Pfam" id="PF00669"/>
    </source>
</evidence>
<evidence type="ECO:0000313" key="8">
    <source>
        <dbReference type="Proteomes" id="UP001249020"/>
    </source>
</evidence>
<dbReference type="Gene3D" id="6.10.10.10">
    <property type="entry name" value="Flagellar export chaperone, C-terminal domain"/>
    <property type="match status" value="1"/>
</dbReference>
<comment type="caution">
    <text evidence="7">The sequence shown here is derived from an EMBL/GenBank/DDBJ whole genome shotgun (WGS) entry which is preliminary data.</text>
</comment>
<gene>
    <name evidence="7" type="ORF">RM544_09775</name>
</gene>